<dbReference type="PANTHER" id="PTHR43470:SF4">
    <property type="entry name" value="ABC TRANSPORTER PERMEASE PROTEIN YQGI-RELATED"/>
    <property type="match status" value="1"/>
</dbReference>
<feature type="transmembrane region" description="Helical" evidence="9">
    <location>
        <begin position="193"/>
        <end position="212"/>
    </location>
</feature>
<evidence type="ECO:0000313" key="12">
    <source>
        <dbReference type="EMBL" id="MEQ2637967.1"/>
    </source>
</evidence>
<comment type="subcellular location">
    <subcellularLocation>
        <location evidence="2 9">Cell membrane</location>
        <topology evidence="2 9">Multi-pass membrane protein</topology>
    </subcellularLocation>
</comment>
<dbReference type="Proteomes" id="UP001478817">
    <property type="component" value="Unassembled WGS sequence"/>
</dbReference>
<dbReference type="CDD" id="cd06261">
    <property type="entry name" value="TM_PBP2"/>
    <property type="match status" value="1"/>
</dbReference>
<evidence type="ECO:0000256" key="2">
    <source>
        <dbReference type="ARBA" id="ARBA00004651"/>
    </source>
</evidence>
<evidence type="ECO:0000259" key="10">
    <source>
        <dbReference type="PROSITE" id="PS50928"/>
    </source>
</evidence>
<keyword evidence="6 9" id="KW-0812">Transmembrane</keyword>
<evidence type="ECO:0000313" key="11">
    <source>
        <dbReference type="EMBL" id="MEQ2637910.1"/>
    </source>
</evidence>
<feature type="transmembrane region" description="Helical" evidence="9">
    <location>
        <begin position="26"/>
        <end position="51"/>
    </location>
</feature>
<evidence type="ECO:0000256" key="7">
    <source>
        <dbReference type="ARBA" id="ARBA00022989"/>
    </source>
</evidence>
<dbReference type="SUPFAM" id="SSF161098">
    <property type="entry name" value="MetI-like"/>
    <property type="match status" value="1"/>
</dbReference>
<evidence type="ECO:0000256" key="5">
    <source>
        <dbReference type="ARBA" id="ARBA00022475"/>
    </source>
</evidence>
<dbReference type="InterPro" id="IPR000515">
    <property type="entry name" value="MetI-like"/>
</dbReference>
<keyword evidence="4" id="KW-0813">Transport</keyword>
<feature type="transmembrane region" description="Helical" evidence="9">
    <location>
        <begin position="274"/>
        <end position="296"/>
    </location>
</feature>
<evidence type="ECO:0000256" key="1">
    <source>
        <dbReference type="ARBA" id="ARBA00003510"/>
    </source>
</evidence>
<feature type="transmembrane region" description="Helical" evidence="9">
    <location>
        <begin position="126"/>
        <end position="154"/>
    </location>
</feature>
<dbReference type="PANTHER" id="PTHR43470">
    <property type="entry name" value="PHOSPHATE TRANSPORT SYSTEM PERMEASE PROTEIN PSTA-RELATED"/>
    <property type="match status" value="1"/>
</dbReference>
<dbReference type="RefSeq" id="WP_349182515.1">
    <property type="nucleotide sequence ID" value="NZ_JBBNGS010000010.1"/>
</dbReference>
<dbReference type="EMBL" id="JBBNGS010000010">
    <property type="protein sequence ID" value="MEQ2637910.1"/>
    <property type="molecule type" value="Genomic_DNA"/>
</dbReference>
<dbReference type="Pfam" id="PF00528">
    <property type="entry name" value="BPD_transp_1"/>
    <property type="match status" value="1"/>
</dbReference>
<accession>A0ABV1IH47</accession>
<name>A0ABV1IH47_9ACTN</name>
<evidence type="ECO:0000256" key="8">
    <source>
        <dbReference type="ARBA" id="ARBA00023136"/>
    </source>
</evidence>
<feature type="transmembrane region" description="Helical" evidence="9">
    <location>
        <begin position="219"/>
        <end position="241"/>
    </location>
</feature>
<feature type="transmembrane region" description="Helical" evidence="9">
    <location>
        <begin position="80"/>
        <end position="105"/>
    </location>
</feature>
<evidence type="ECO:0000256" key="4">
    <source>
        <dbReference type="ARBA" id="ARBA00022448"/>
    </source>
</evidence>
<keyword evidence="13" id="KW-1185">Reference proteome</keyword>
<evidence type="ECO:0000256" key="6">
    <source>
        <dbReference type="ARBA" id="ARBA00022692"/>
    </source>
</evidence>
<comment type="function">
    <text evidence="1">Part of the binding-protein-dependent transport system for phosphate; probably responsible for the translocation of the substrate across the membrane.</text>
</comment>
<reference evidence="12 13" key="1">
    <citation type="submission" date="2024-04" db="EMBL/GenBank/DDBJ databases">
        <title>Human intestinal bacterial collection.</title>
        <authorList>
            <person name="Pauvert C."/>
            <person name="Hitch T.C.A."/>
            <person name="Clavel T."/>
        </authorList>
    </citation>
    <scope>NUCLEOTIDE SEQUENCE [LARGE SCALE GENOMIC DNA]</scope>
    <source>
        <strain evidence="12 13">CLA-AA-H197</strain>
    </source>
</reference>
<gene>
    <name evidence="12" type="primary">pstA</name>
    <name evidence="11" type="ORF">AAAT05_06075</name>
    <name evidence="12" type="ORF">AAAT05_06410</name>
</gene>
<feature type="domain" description="ABC transmembrane type-1" evidence="10">
    <location>
        <begin position="76"/>
        <end position="293"/>
    </location>
</feature>
<dbReference type="InterPro" id="IPR035906">
    <property type="entry name" value="MetI-like_sf"/>
</dbReference>
<dbReference type="EMBL" id="JBBNGS010000010">
    <property type="protein sequence ID" value="MEQ2637967.1"/>
    <property type="molecule type" value="Genomic_DNA"/>
</dbReference>
<organism evidence="12 13">
    <name type="scientific">Paratractidigestivibacter faecalis</name>
    <dbReference type="NCBI Taxonomy" id="2292441"/>
    <lineage>
        <taxon>Bacteria</taxon>
        <taxon>Bacillati</taxon>
        <taxon>Actinomycetota</taxon>
        <taxon>Coriobacteriia</taxon>
        <taxon>Coriobacteriales</taxon>
        <taxon>Atopobiaceae</taxon>
        <taxon>Paratractidigestivibacter</taxon>
    </lineage>
</organism>
<keyword evidence="5 9" id="KW-1003">Cell membrane</keyword>
<dbReference type="InterPro" id="IPR005672">
    <property type="entry name" value="Phosphate_PstA"/>
</dbReference>
<protein>
    <recommendedName>
        <fullName evidence="9">Phosphate transport system permease protein PstA</fullName>
    </recommendedName>
</protein>
<dbReference type="PROSITE" id="PS50928">
    <property type="entry name" value="ABC_TM1"/>
    <property type="match status" value="1"/>
</dbReference>
<dbReference type="NCBIfam" id="TIGR00974">
    <property type="entry name" value="3a0107s02c"/>
    <property type="match status" value="1"/>
</dbReference>
<comment type="similarity">
    <text evidence="3 9">Belongs to the binding-protein-dependent transport system permease family. CysTW subfamily.</text>
</comment>
<evidence type="ECO:0000256" key="9">
    <source>
        <dbReference type="RuleBase" id="RU363043"/>
    </source>
</evidence>
<keyword evidence="8 9" id="KW-0472">Membrane</keyword>
<dbReference type="Gene3D" id="1.10.3720.10">
    <property type="entry name" value="MetI-like"/>
    <property type="match status" value="1"/>
</dbReference>
<keyword evidence="7 9" id="KW-1133">Transmembrane helix</keyword>
<evidence type="ECO:0000313" key="13">
    <source>
        <dbReference type="Proteomes" id="UP001478817"/>
    </source>
</evidence>
<evidence type="ECO:0000256" key="3">
    <source>
        <dbReference type="ARBA" id="ARBA00007069"/>
    </source>
</evidence>
<sequence>MANRIDEVDLDAHAAKIGRQDRVATGILTVIVAFVLALLAAIVAFIVFQGIGKALSPGFLTTPPTADENPGISSELFDSFYMLAITLLISVPISLGAAIFLVEYAPDNWVTKAASTAIETLSSLPSIVVGMFGSLFFVVTLGWGISILAGAMALTMFNIPILVRVIQQALEDVPRSQRDAGLAMGLTRWETTIHVLLPAAMPAIVTGIVISAGRVFGEAAALIFTSGSAAVNINFASMNLASPRNPWNVFRPAETLAVHIWKLKMEPSPGNDEIVWGTACVLIICVLLFNVVARFLGKALAKKMTSE</sequence>
<comment type="caution">
    <text evidence="12">The sequence shown here is derived from an EMBL/GenBank/DDBJ whole genome shotgun (WGS) entry which is preliminary data.</text>
</comment>
<proteinExistence type="inferred from homology"/>